<reference evidence="1" key="1">
    <citation type="submission" date="2022-04" db="EMBL/GenBank/DDBJ databases">
        <title>Complete genome of Bacillus.</title>
        <authorList>
            <person name="Kong X."/>
            <person name="Hou M."/>
        </authorList>
    </citation>
    <scope>NUCLEOTIDE SEQUENCE</scope>
    <source>
        <strain evidence="1">A78.1</strain>
    </source>
</reference>
<keyword evidence="2" id="KW-1185">Reference proteome</keyword>
<sequence length="506" mass="55910">MNNLYDTFLARKDDLLNGLIQHIEISFIALFLALLIAVPIGVYLTRKKKAAEVVIGITAVFQTIPSLALLGLLIPLVGIGTIPSIIALVIYALLPILRNIYTGIKEVDPSLIEAAKGLGMNNRRLLLKVELPLAMPVIMAGIRTAMVLIIGTATIASLIGAGGLGELITVGISRNDMDLILLGAIPAALLALFFDFLLRKLEKLSFKKALVSIVSVIVAAFLVITVSSFTQPKKAELIIGGKMGVEPEILMNMYKLLIEENSSLTVELKPNMGGTTFVYNALTSGNIDIYPEFTGTAIVDLIKEQPRSTDSREVYEQAREGLLNKNLVMLEPMKYNNTYALAVPASLAKQYNLKTISDLKPIEGMIGAGFTPEFPEREDGYLGIQKLYGIQFSKINTMQPELRYAAVKRGDINLIDAYSTDSEIQRYNLTVLEDDKHLFPPYQGAPLVKKETLKKYPELEEIMNKLAGQITDDEMRKMNYEVSLEKKNAKSVAKEYLERNHLLEKS</sequence>
<protein>
    <submittedName>
        <fullName evidence="1">ABC transporter permease/substrate-binding protein</fullName>
    </submittedName>
</protein>
<evidence type="ECO:0000313" key="2">
    <source>
        <dbReference type="Proteomes" id="UP000830837"/>
    </source>
</evidence>
<evidence type="ECO:0000313" key="1">
    <source>
        <dbReference type="EMBL" id="UPV77745.1"/>
    </source>
</evidence>
<gene>
    <name evidence="1" type="ORF">M0696_12830</name>
</gene>
<dbReference type="Proteomes" id="UP000830837">
    <property type="component" value="Chromosome"/>
</dbReference>
<dbReference type="EMBL" id="CP096590">
    <property type="protein sequence ID" value="UPV77745.1"/>
    <property type="molecule type" value="Genomic_DNA"/>
</dbReference>
<name>A0ACD3ZUY4_9BACI</name>
<accession>A0ACD3ZUY4</accession>
<organism evidence="1 2">
    <name type="scientific">Bacillus rugosus</name>
    <dbReference type="NCBI Taxonomy" id="2715209"/>
    <lineage>
        <taxon>Bacteria</taxon>
        <taxon>Bacillati</taxon>
        <taxon>Bacillota</taxon>
        <taxon>Bacilli</taxon>
        <taxon>Bacillales</taxon>
        <taxon>Bacillaceae</taxon>
        <taxon>Bacillus</taxon>
    </lineage>
</organism>
<proteinExistence type="predicted"/>